<dbReference type="AlphaFoldDB" id="A0A7G9FP09"/>
<evidence type="ECO:0000259" key="4">
    <source>
        <dbReference type="PROSITE" id="PS50110"/>
    </source>
</evidence>
<dbReference type="InterPro" id="IPR046947">
    <property type="entry name" value="LytR-like"/>
</dbReference>
<evidence type="ECO:0000256" key="2">
    <source>
        <dbReference type="ARBA" id="ARBA00024867"/>
    </source>
</evidence>
<dbReference type="InterPro" id="IPR001789">
    <property type="entry name" value="Sig_transdc_resp-reg_receiver"/>
</dbReference>
<dbReference type="SUPFAM" id="SSF52172">
    <property type="entry name" value="CheY-like"/>
    <property type="match status" value="1"/>
</dbReference>
<dbReference type="PROSITE" id="PS50110">
    <property type="entry name" value="RESPONSE_REGULATORY"/>
    <property type="match status" value="1"/>
</dbReference>
<dbReference type="InterPro" id="IPR011006">
    <property type="entry name" value="CheY-like_superfamily"/>
</dbReference>
<dbReference type="Pfam" id="PF04397">
    <property type="entry name" value="LytTR"/>
    <property type="match status" value="1"/>
</dbReference>
<comment type="function">
    <text evidence="2">May play the central regulatory role in sporulation. It may be an element of the effector pathway responsible for the activation of sporulation genes in response to nutritional stress. Spo0A may act in concert with spo0H (a sigma factor) to control the expression of some genes that are critical to the sporulation process.</text>
</comment>
<dbReference type="SMART" id="SM00850">
    <property type="entry name" value="LytTR"/>
    <property type="match status" value="1"/>
</dbReference>
<dbReference type="GO" id="GO:0000156">
    <property type="term" value="F:phosphorelay response regulator activity"/>
    <property type="evidence" value="ECO:0007669"/>
    <property type="project" value="InterPro"/>
</dbReference>
<dbReference type="Gene3D" id="2.40.50.1020">
    <property type="entry name" value="LytTr DNA-binding domain"/>
    <property type="match status" value="1"/>
</dbReference>
<evidence type="ECO:0000313" key="6">
    <source>
        <dbReference type="Proteomes" id="UP000515819"/>
    </source>
</evidence>
<dbReference type="SMART" id="SM00448">
    <property type="entry name" value="REC"/>
    <property type="match status" value="1"/>
</dbReference>
<protein>
    <recommendedName>
        <fullName evidence="1">Stage 0 sporulation protein A homolog</fullName>
    </recommendedName>
</protein>
<dbReference type="GO" id="GO:0003677">
    <property type="term" value="F:DNA binding"/>
    <property type="evidence" value="ECO:0007669"/>
    <property type="project" value="InterPro"/>
</dbReference>
<proteinExistence type="predicted"/>
<gene>
    <name evidence="5" type="ORF">H9Q76_03095</name>
</gene>
<organism evidence="5 6">
    <name type="scientific">Wujia chipingensis</name>
    <dbReference type="NCBI Taxonomy" id="2763670"/>
    <lineage>
        <taxon>Bacteria</taxon>
        <taxon>Bacillati</taxon>
        <taxon>Bacillota</taxon>
        <taxon>Clostridia</taxon>
        <taxon>Lachnospirales</taxon>
        <taxon>Lachnospiraceae</taxon>
        <taxon>Wujia</taxon>
    </lineage>
</organism>
<name>A0A7G9FP09_9FIRM</name>
<dbReference type="RefSeq" id="WP_118545872.1">
    <property type="nucleotide sequence ID" value="NZ_CP060632.1"/>
</dbReference>
<dbReference type="Proteomes" id="UP000515819">
    <property type="component" value="Chromosome"/>
</dbReference>
<accession>A0A7G9FP09</accession>
<feature type="domain" description="Response regulatory" evidence="4">
    <location>
        <begin position="4"/>
        <end position="126"/>
    </location>
</feature>
<dbReference type="PANTHER" id="PTHR37299:SF1">
    <property type="entry name" value="STAGE 0 SPORULATION PROTEIN A HOMOLOG"/>
    <property type="match status" value="1"/>
</dbReference>
<dbReference type="Pfam" id="PF00072">
    <property type="entry name" value="Response_reg"/>
    <property type="match status" value="1"/>
</dbReference>
<sequence length="254" mass="29498">MTLNIAICDDDAKEFKPLCHLLDICSFQFNIDLHIDTYTSAQALLTRYRESTGAPYQLLFLDIEMPDGSGITLADVIKRNFDHHVMIVFVSNYPKYMQDSFAVHPYHFLQKPVQEVEMKQLISDILEEYTKNLSLISVVDGYDREYTLNLKDVYYIKVKNAKSKELCFHMREDTIPAKGTITTWSSMLDETMFMMCSRTVLVNLSHIHYLKDCSIIFDNGATVSMSRRNRKLITDRYLNQVVAMHSDFYTHQGV</sequence>
<dbReference type="EMBL" id="CP060632">
    <property type="protein sequence ID" value="QNM00291.1"/>
    <property type="molecule type" value="Genomic_DNA"/>
</dbReference>
<dbReference type="PANTHER" id="PTHR37299">
    <property type="entry name" value="TRANSCRIPTIONAL REGULATOR-RELATED"/>
    <property type="match status" value="1"/>
</dbReference>
<evidence type="ECO:0000256" key="1">
    <source>
        <dbReference type="ARBA" id="ARBA00018672"/>
    </source>
</evidence>
<keyword evidence="3" id="KW-0597">Phosphoprotein</keyword>
<reference evidence="5 6" key="1">
    <citation type="submission" date="2020-08" db="EMBL/GenBank/DDBJ databases">
        <authorList>
            <person name="Liu C."/>
            <person name="Sun Q."/>
        </authorList>
    </citation>
    <scope>NUCLEOTIDE SEQUENCE [LARGE SCALE GENOMIC DNA]</scope>
    <source>
        <strain evidence="5 6">NSJ-4</strain>
    </source>
</reference>
<evidence type="ECO:0000313" key="5">
    <source>
        <dbReference type="EMBL" id="QNM00291.1"/>
    </source>
</evidence>
<dbReference type="KEGG" id="wcp:H9Q76_03095"/>
<dbReference type="Gene3D" id="3.40.50.2300">
    <property type="match status" value="1"/>
</dbReference>
<evidence type="ECO:0000256" key="3">
    <source>
        <dbReference type="PROSITE-ProRule" id="PRU00169"/>
    </source>
</evidence>
<keyword evidence="6" id="KW-1185">Reference proteome</keyword>
<dbReference type="InterPro" id="IPR007492">
    <property type="entry name" value="LytTR_DNA-bd_dom"/>
</dbReference>
<feature type="modified residue" description="4-aspartylphosphate" evidence="3">
    <location>
        <position position="62"/>
    </location>
</feature>